<evidence type="ECO:0000313" key="3">
    <source>
        <dbReference type="Proteomes" id="UP000249016"/>
    </source>
</evidence>
<feature type="transmembrane region" description="Helical" evidence="1">
    <location>
        <begin position="144"/>
        <end position="163"/>
    </location>
</feature>
<reference evidence="2 3" key="1">
    <citation type="submission" date="2018-06" db="EMBL/GenBank/DDBJ databases">
        <title>Spirosoma sp. HMF3257 Genome sequencing and assembly.</title>
        <authorList>
            <person name="Kang H."/>
            <person name="Cha I."/>
            <person name="Kim H."/>
            <person name="Kang J."/>
            <person name="Joh K."/>
        </authorList>
    </citation>
    <scope>NUCLEOTIDE SEQUENCE [LARGE SCALE GENOMIC DNA]</scope>
    <source>
        <strain evidence="2 3">HMF3257</strain>
    </source>
</reference>
<evidence type="ECO:0000313" key="2">
    <source>
        <dbReference type="EMBL" id="RAI76706.1"/>
    </source>
</evidence>
<name>A0A327NRY5_9BACT</name>
<sequence length="177" mass="20338">MEKLTPQQIDRIHNYLLQSGLSNELLNELLDHLVCEVEHYLWIGLPFESALEKTLMDANADSVQKLRKLYQQELAFSDAQLAEASLDDILFQFRNKSYGAYSLRQSYQKTLAYALSGALGLGLMMIALLHLISQKNWTYWSPWGMVWIIGVGIVAGAVVMYFLQQERWEPVPNRDAR</sequence>
<keyword evidence="3" id="KW-1185">Reference proteome</keyword>
<dbReference type="OrthoDB" id="951650at2"/>
<dbReference type="Proteomes" id="UP000249016">
    <property type="component" value="Unassembled WGS sequence"/>
</dbReference>
<gene>
    <name evidence="2" type="ORF">HMF3257_25615</name>
</gene>
<organism evidence="2 3">
    <name type="scientific">Spirosoma telluris</name>
    <dbReference type="NCBI Taxonomy" id="2183553"/>
    <lineage>
        <taxon>Bacteria</taxon>
        <taxon>Pseudomonadati</taxon>
        <taxon>Bacteroidota</taxon>
        <taxon>Cytophagia</taxon>
        <taxon>Cytophagales</taxon>
        <taxon>Cytophagaceae</taxon>
        <taxon>Spirosoma</taxon>
    </lineage>
</organism>
<dbReference type="RefSeq" id="WP_111346610.1">
    <property type="nucleotide sequence ID" value="NZ_QLII01000001.1"/>
</dbReference>
<dbReference type="EMBL" id="QLII01000001">
    <property type="protein sequence ID" value="RAI76706.1"/>
    <property type="molecule type" value="Genomic_DNA"/>
</dbReference>
<keyword evidence="1" id="KW-0812">Transmembrane</keyword>
<evidence type="ECO:0000256" key="1">
    <source>
        <dbReference type="SAM" id="Phobius"/>
    </source>
</evidence>
<comment type="caution">
    <text evidence="2">The sequence shown here is derived from an EMBL/GenBank/DDBJ whole genome shotgun (WGS) entry which is preliminary data.</text>
</comment>
<keyword evidence="1" id="KW-1133">Transmembrane helix</keyword>
<dbReference type="AlphaFoldDB" id="A0A327NRY5"/>
<protein>
    <submittedName>
        <fullName evidence="2">Uncharacterized protein</fullName>
    </submittedName>
</protein>
<accession>A0A327NRY5</accession>
<proteinExistence type="predicted"/>
<feature type="transmembrane region" description="Helical" evidence="1">
    <location>
        <begin position="111"/>
        <end position="132"/>
    </location>
</feature>
<keyword evidence="1" id="KW-0472">Membrane</keyword>